<dbReference type="SUPFAM" id="SSF46689">
    <property type="entry name" value="Homeodomain-like"/>
    <property type="match status" value="1"/>
</dbReference>
<keyword evidence="3" id="KW-1185">Reference proteome</keyword>
<evidence type="ECO:0000256" key="1">
    <source>
        <dbReference type="ARBA" id="ARBA00004123"/>
    </source>
</evidence>
<protein>
    <submittedName>
        <fullName evidence="2">Uncharacterized protein</fullName>
    </submittedName>
</protein>
<reference evidence="2 3" key="1">
    <citation type="journal article" date="2022" name="Allergy">
        <title>Genome assembly and annotation of Periplaneta americana reveal a comprehensive cockroach allergen profile.</title>
        <authorList>
            <person name="Wang L."/>
            <person name="Xiong Q."/>
            <person name="Saelim N."/>
            <person name="Wang L."/>
            <person name="Nong W."/>
            <person name="Wan A.T."/>
            <person name="Shi M."/>
            <person name="Liu X."/>
            <person name="Cao Q."/>
            <person name="Hui J.H.L."/>
            <person name="Sookrung N."/>
            <person name="Leung T.F."/>
            <person name="Tungtrongchitr A."/>
            <person name="Tsui S.K.W."/>
        </authorList>
    </citation>
    <scope>NUCLEOTIDE SEQUENCE [LARGE SCALE GENOMIC DNA]</scope>
    <source>
        <strain evidence="2">PWHHKU_190912</strain>
    </source>
</reference>
<gene>
    <name evidence="2" type="ORF">ANN_15241</name>
</gene>
<proteinExistence type="predicted"/>
<comment type="caution">
    <text evidence="2">The sequence shown here is derived from an EMBL/GenBank/DDBJ whole genome shotgun (WGS) entry which is preliminary data.</text>
</comment>
<sequence length="72" mass="8099">MPRGRAWAAYRHLSNFVNGRIIGVRNRGEPFRQIAQIVGCSVMTAEQVVTRWTQDNSVARKAGTGPFRRTTP</sequence>
<dbReference type="Proteomes" id="UP001148838">
    <property type="component" value="Unassembled WGS sequence"/>
</dbReference>
<comment type="subcellular location">
    <subcellularLocation>
        <location evidence="1">Nucleus</location>
    </subcellularLocation>
</comment>
<evidence type="ECO:0000313" key="2">
    <source>
        <dbReference type="EMBL" id="KAJ4432984.1"/>
    </source>
</evidence>
<accession>A0ABQ8SFU6</accession>
<name>A0ABQ8SFU6_PERAM</name>
<dbReference type="EMBL" id="JAJSOF020000027">
    <property type="protein sequence ID" value="KAJ4432984.1"/>
    <property type="molecule type" value="Genomic_DNA"/>
</dbReference>
<evidence type="ECO:0000313" key="3">
    <source>
        <dbReference type="Proteomes" id="UP001148838"/>
    </source>
</evidence>
<organism evidence="2 3">
    <name type="scientific">Periplaneta americana</name>
    <name type="common">American cockroach</name>
    <name type="synonym">Blatta americana</name>
    <dbReference type="NCBI Taxonomy" id="6978"/>
    <lineage>
        <taxon>Eukaryota</taxon>
        <taxon>Metazoa</taxon>
        <taxon>Ecdysozoa</taxon>
        <taxon>Arthropoda</taxon>
        <taxon>Hexapoda</taxon>
        <taxon>Insecta</taxon>
        <taxon>Pterygota</taxon>
        <taxon>Neoptera</taxon>
        <taxon>Polyneoptera</taxon>
        <taxon>Dictyoptera</taxon>
        <taxon>Blattodea</taxon>
        <taxon>Blattoidea</taxon>
        <taxon>Blattidae</taxon>
        <taxon>Blattinae</taxon>
        <taxon>Periplaneta</taxon>
    </lineage>
</organism>
<dbReference type="InterPro" id="IPR009057">
    <property type="entry name" value="Homeodomain-like_sf"/>
</dbReference>